<dbReference type="Proteomes" id="UP000245119">
    <property type="component" value="Linkage Group LG8"/>
</dbReference>
<dbReference type="PANTHER" id="PTHR16058:SF4">
    <property type="entry name" value="DOUBLE ZINC RIBBON AND ANKYRIN REPEAT-CONTAINING PROTEIN 1"/>
    <property type="match status" value="1"/>
</dbReference>
<evidence type="ECO:0000313" key="3">
    <source>
        <dbReference type="EMBL" id="PVD25450.1"/>
    </source>
</evidence>
<dbReference type="InterPro" id="IPR002110">
    <property type="entry name" value="Ankyrin_rpt"/>
</dbReference>
<gene>
    <name evidence="3" type="ORF">C0Q70_13106</name>
</gene>
<dbReference type="Gene3D" id="1.25.40.20">
    <property type="entry name" value="Ankyrin repeat-containing domain"/>
    <property type="match status" value="1"/>
</dbReference>
<keyword evidence="4" id="KW-1185">Reference proteome</keyword>
<organism evidence="3 4">
    <name type="scientific">Pomacea canaliculata</name>
    <name type="common">Golden apple snail</name>
    <dbReference type="NCBI Taxonomy" id="400727"/>
    <lineage>
        <taxon>Eukaryota</taxon>
        <taxon>Metazoa</taxon>
        <taxon>Spiralia</taxon>
        <taxon>Lophotrochozoa</taxon>
        <taxon>Mollusca</taxon>
        <taxon>Gastropoda</taxon>
        <taxon>Caenogastropoda</taxon>
        <taxon>Architaenioglossa</taxon>
        <taxon>Ampullarioidea</taxon>
        <taxon>Ampullariidae</taxon>
        <taxon>Pomacea</taxon>
    </lineage>
</organism>
<feature type="region of interest" description="Disordered" evidence="2">
    <location>
        <begin position="361"/>
        <end position="410"/>
    </location>
</feature>
<feature type="compositionally biased region" description="Polar residues" evidence="2">
    <location>
        <begin position="190"/>
        <end position="200"/>
    </location>
</feature>
<dbReference type="Pfam" id="PF13287">
    <property type="entry name" value="Fn3_assoc"/>
    <property type="match status" value="1"/>
</dbReference>
<feature type="repeat" description="ANK" evidence="1">
    <location>
        <begin position="485"/>
        <end position="519"/>
    </location>
</feature>
<sequence length="560" mass="61758">MTAGSVAVPTIIPLRFPSSGLHKTSIDSNTKIELRSETKDASIFYTINGTKPEPFQRFGDRCTMEYRGPFTLPAGKQTVKAVALITQQAKCCGDKTFEVEFAPPPEVLPVDDDMEFQNDLKRERSRVHFIQMQLARAKSDLLRSSASAWTDVSATNRLNQTLADTTVTGSMRRKSPVSARFTESRHHPSISRSSELQNQWIPPAYPPTSFRAPLNTFMPHSTDISMLMPSESSKRTETKSVAVQTAGLFYPSQRKIDQIQKEVEDKMTFEKQMRDRRPVTSAVSPGRGYWRKQVDHICLHLKAHAQNDAEFRALIADPKMGRLITSSVQEDGFELSLTLTFAIRESKDPFVGRQLGISTSNGYLSQRTDHDSSSEEEIMSEDNITSRSTTSTGKKKSAKRSKAKKKISPQISPQNVKLLRHLGEGGEDSGTTIQQLIDEGADPNCINKSGLPALHVAAKNKRIECIPVLIQAGAEVNAKGPSSIKGNSALHEAVTLGPDGIKTVETLLNCGADQNVKNDRGETAFDMATKAGYENIIKCFTTALGQSKLQKMVRPRSSAE</sequence>
<keyword evidence="1" id="KW-0040">ANK repeat</keyword>
<dbReference type="PROSITE" id="PS50088">
    <property type="entry name" value="ANK_REPEAT"/>
    <property type="match status" value="2"/>
</dbReference>
<dbReference type="PANTHER" id="PTHR16058">
    <property type="entry name" value="DOUBLE ZINC RIBBON AND ANKYRIN REPEAT-CONTAINING PROTEIN 1"/>
    <property type="match status" value="1"/>
</dbReference>
<dbReference type="SUPFAM" id="SSF48403">
    <property type="entry name" value="Ankyrin repeat"/>
    <property type="match status" value="1"/>
</dbReference>
<proteinExistence type="predicted"/>
<dbReference type="OrthoDB" id="10033229at2759"/>
<dbReference type="InterPro" id="IPR036770">
    <property type="entry name" value="Ankyrin_rpt-contain_sf"/>
</dbReference>
<dbReference type="Pfam" id="PF12796">
    <property type="entry name" value="Ank_2"/>
    <property type="match status" value="1"/>
</dbReference>
<dbReference type="InterPro" id="IPR026876">
    <property type="entry name" value="Fn3_assoc_repeat"/>
</dbReference>
<protein>
    <submittedName>
        <fullName evidence="3">Uncharacterized protein</fullName>
    </submittedName>
</protein>
<dbReference type="SMART" id="SM00248">
    <property type="entry name" value="ANK"/>
    <property type="match status" value="3"/>
</dbReference>
<evidence type="ECO:0000256" key="2">
    <source>
        <dbReference type="SAM" id="MobiDB-lite"/>
    </source>
</evidence>
<reference evidence="3 4" key="1">
    <citation type="submission" date="2018-04" db="EMBL/GenBank/DDBJ databases">
        <title>The genome of golden apple snail Pomacea canaliculata provides insight into stress tolerance and invasive adaptation.</title>
        <authorList>
            <person name="Liu C."/>
            <person name="Liu B."/>
            <person name="Ren Y."/>
            <person name="Zhang Y."/>
            <person name="Wang H."/>
            <person name="Li S."/>
            <person name="Jiang F."/>
            <person name="Yin L."/>
            <person name="Zhang G."/>
            <person name="Qian W."/>
            <person name="Fan W."/>
        </authorList>
    </citation>
    <scope>NUCLEOTIDE SEQUENCE [LARGE SCALE GENOMIC DNA]</scope>
    <source>
        <strain evidence="3">SZHN2017</strain>
        <tissue evidence="3">Muscle</tissue>
    </source>
</reference>
<evidence type="ECO:0000256" key="1">
    <source>
        <dbReference type="PROSITE-ProRule" id="PRU00023"/>
    </source>
</evidence>
<comment type="caution">
    <text evidence="3">The sequence shown here is derived from an EMBL/GenBank/DDBJ whole genome shotgun (WGS) entry which is preliminary data.</text>
</comment>
<dbReference type="InterPro" id="IPR052481">
    <property type="entry name" value="DZAN1"/>
</dbReference>
<dbReference type="PROSITE" id="PS50297">
    <property type="entry name" value="ANK_REP_REGION"/>
    <property type="match status" value="2"/>
</dbReference>
<dbReference type="AlphaFoldDB" id="A0A2T7NW97"/>
<feature type="region of interest" description="Disordered" evidence="2">
    <location>
        <begin position="167"/>
        <end position="204"/>
    </location>
</feature>
<accession>A0A2T7NW97</accession>
<feature type="compositionally biased region" description="Basic residues" evidence="2">
    <location>
        <begin position="393"/>
        <end position="407"/>
    </location>
</feature>
<feature type="repeat" description="ANK" evidence="1">
    <location>
        <begin position="449"/>
        <end position="481"/>
    </location>
</feature>
<dbReference type="EMBL" id="PZQS01000008">
    <property type="protein sequence ID" value="PVD25450.1"/>
    <property type="molecule type" value="Genomic_DNA"/>
</dbReference>
<evidence type="ECO:0000313" key="4">
    <source>
        <dbReference type="Proteomes" id="UP000245119"/>
    </source>
</evidence>
<name>A0A2T7NW97_POMCA</name>